<feature type="region of interest" description="Disordered" evidence="2">
    <location>
        <begin position="800"/>
        <end position="834"/>
    </location>
</feature>
<name>A0ABS2PMJ2_9STRE</name>
<sequence length="868" mass="96410">MDTKKQIFSLQKLKCGVVSIAITALLSLNMAQKVNADASLATTTDATTSQQATVTDVVTQVPESTMIASSLRDSETSANQTTTDNDELETPPTTESSLENQDTTVPVSNATVSNSVTEESTVSTQQAPLSSTQAQDWQYQTNRSTNSQNHSLTGNFSKSVYRSGEDAVLTIQQPSDAVKTDVAIYHLNQLIYQTTSYNNAAVNLPSYIFSPNSGYTVSLSSLNQQGNQVDSSTLGLSIEDDWTIYPRYGVVAGSTDYGFSMTRNQLDGYKSSVEKLNQMHINNFFFYNVYHTTSNPFPSGVDSFYQEWASWTNPKIETSLIKDIVKYIQDKGGKAMLYNMFNARSKMNGWVEYLPDYLQSSLLYNASDNNHLGRPNAITQTNFQEFIDPNDPNWQNYIITKMLAALKEGGFNGWQADTIGDALVYKINANGSRTTPFKMAQGYVTLSKTAAKALTSQGYDYLINDINTGQADDLATTGIAVPFSEVWSIPGDDTYADLKRLVDRQKKLTGKSPILAIYTETNLNNKAINKSSELMVDAIVAASGGYHMTVAALNSSQDEAGFGIIQNEYYPNQDWKVTNDVAQSIFNYQQFIVAYEELLRGSDLTETQNIVQIKNKYGWNLTSTRNEANKIYTFTKERSNGDQIFHLLNTYNADHKWHNNNNNPDLLDNLSLLIPLQKGLTQDQAQHFGVFWASPDTDSIMMRSLPVTSITYKNGRYYLSVTVPSIKIWDLIYVTKLANQTSYTNSSVASYLQNKYSISASTSTQLPNQSYQNGTIAPSKSTTQASQAEKLATNLLQTLAKTPSQDKDREDTEKVSNTKLSTSSKSQVKETTNKTVQQIETVKTSMVTLSTICFILVSSLLFRKKQDK</sequence>
<evidence type="ECO:0008006" key="6">
    <source>
        <dbReference type="Google" id="ProtNLM"/>
    </source>
</evidence>
<dbReference type="RefSeq" id="WP_205017522.1">
    <property type="nucleotide sequence ID" value="NZ_JAFBEI010000031.1"/>
</dbReference>
<feature type="compositionally biased region" description="Polar residues" evidence="2">
    <location>
        <begin position="125"/>
        <end position="153"/>
    </location>
</feature>
<dbReference type="InterPro" id="IPR025092">
    <property type="entry name" value="Glyco_hydro_66"/>
</dbReference>
<feature type="compositionally biased region" description="Polar residues" evidence="2">
    <location>
        <begin position="91"/>
        <end position="110"/>
    </location>
</feature>
<dbReference type="InterPro" id="IPR013780">
    <property type="entry name" value="Glyco_hydro_b"/>
</dbReference>
<reference evidence="4 5" key="1">
    <citation type="submission" date="2021-01" db="EMBL/GenBank/DDBJ databases">
        <title>Genomic Encyclopedia of Type Strains, Phase IV (KMG-IV): sequencing the most valuable type-strain genomes for metagenomic binning, comparative biology and taxonomic classification.</title>
        <authorList>
            <person name="Goeker M."/>
        </authorList>
    </citation>
    <scope>NUCLEOTIDE SEQUENCE [LARGE SCALE GENOMIC DNA]</scope>
    <source>
        <strain evidence="4 5">DSM 27513</strain>
    </source>
</reference>
<dbReference type="Pfam" id="PF13199">
    <property type="entry name" value="Glyco_hydro_66"/>
    <property type="match status" value="1"/>
</dbReference>
<keyword evidence="1 3" id="KW-0732">Signal</keyword>
<evidence type="ECO:0000256" key="2">
    <source>
        <dbReference type="SAM" id="MobiDB-lite"/>
    </source>
</evidence>
<dbReference type="EMBL" id="JAFBEI010000031">
    <property type="protein sequence ID" value="MBM7636652.1"/>
    <property type="molecule type" value="Genomic_DNA"/>
</dbReference>
<evidence type="ECO:0000313" key="4">
    <source>
        <dbReference type="EMBL" id="MBM7636652.1"/>
    </source>
</evidence>
<feature type="compositionally biased region" description="Basic and acidic residues" evidence="2">
    <location>
        <begin position="804"/>
        <end position="816"/>
    </location>
</feature>
<evidence type="ECO:0000256" key="1">
    <source>
        <dbReference type="ARBA" id="ARBA00022729"/>
    </source>
</evidence>
<feature type="region of interest" description="Disordered" evidence="2">
    <location>
        <begin position="763"/>
        <end position="783"/>
    </location>
</feature>
<feature type="compositionally biased region" description="Low complexity" evidence="2">
    <location>
        <begin position="111"/>
        <end position="124"/>
    </location>
</feature>
<evidence type="ECO:0000256" key="3">
    <source>
        <dbReference type="SAM" id="SignalP"/>
    </source>
</evidence>
<dbReference type="Proteomes" id="UP000809081">
    <property type="component" value="Unassembled WGS sequence"/>
</dbReference>
<dbReference type="Gene3D" id="2.60.40.1180">
    <property type="entry name" value="Golgi alpha-mannosidase II"/>
    <property type="match status" value="1"/>
</dbReference>
<keyword evidence="5" id="KW-1185">Reference proteome</keyword>
<gene>
    <name evidence="4" type="ORF">JOC31_001476</name>
</gene>
<feature type="chain" id="PRO_5047250756" description="Dextranase" evidence="3">
    <location>
        <begin position="37"/>
        <end position="868"/>
    </location>
</feature>
<feature type="signal peptide" evidence="3">
    <location>
        <begin position="1"/>
        <end position="36"/>
    </location>
</feature>
<proteinExistence type="predicted"/>
<evidence type="ECO:0000313" key="5">
    <source>
        <dbReference type="Proteomes" id="UP000809081"/>
    </source>
</evidence>
<protein>
    <recommendedName>
        <fullName evidence="6">Dextranase</fullName>
    </recommendedName>
</protein>
<accession>A0ABS2PMJ2</accession>
<dbReference type="Gene3D" id="3.20.20.80">
    <property type="entry name" value="Glycosidases"/>
    <property type="match status" value="1"/>
</dbReference>
<feature type="region of interest" description="Disordered" evidence="2">
    <location>
        <begin position="67"/>
        <end position="153"/>
    </location>
</feature>
<comment type="caution">
    <text evidence="4">The sequence shown here is derived from an EMBL/GenBank/DDBJ whole genome shotgun (WGS) entry which is preliminary data.</text>
</comment>
<organism evidence="4 5">
    <name type="scientific">Streptococcus saliviloxodontae</name>
    <dbReference type="NCBI Taxonomy" id="1349416"/>
    <lineage>
        <taxon>Bacteria</taxon>
        <taxon>Bacillati</taxon>
        <taxon>Bacillota</taxon>
        <taxon>Bacilli</taxon>
        <taxon>Lactobacillales</taxon>
        <taxon>Streptococcaceae</taxon>
        <taxon>Streptococcus</taxon>
    </lineage>
</organism>
<feature type="compositionally biased region" description="Polar residues" evidence="2">
    <location>
        <begin position="817"/>
        <end position="826"/>
    </location>
</feature>